<dbReference type="RefSeq" id="WP_009133104.1">
    <property type="nucleotide sequence ID" value="NZ_CP102250.1"/>
</dbReference>
<sequence length="221" mass="24630">MNDTFNMSRLGCLIDRHYAMYRRHYLTALLIPAVLPWLLVGFMLLGSARVEPSWVMALLCCIFAFTAVIVRLTLRAYVMPGVTVAEMTLPVSGAERKLFAWGNSLFWTLIAAVIMWVEIQLASLTGWAPAVHLGMLYRSLSVLGALTVGLLGIHAMILCCYAVFTKRLYIGILLMVLLVMLFERAPLLGITSLGMQLAVSGVLTLALWAVALYRVVRFQFR</sequence>
<dbReference type="STRING" id="742725.HMPREF9450_00298"/>
<gene>
    <name evidence="2" type="ORF">HMPREF9450_00298</name>
</gene>
<dbReference type="AlphaFoldDB" id="G5H5T8"/>
<dbReference type="HOGENOM" id="CLU_1248452_0_0_10"/>
<evidence type="ECO:0000313" key="2">
    <source>
        <dbReference type="EMBL" id="EHB93032.1"/>
    </source>
</evidence>
<feature type="transmembrane region" description="Helical" evidence="1">
    <location>
        <begin position="168"/>
        <end position="187"/>
    </location>
</feature>
<proteinExistence type="predicted"/>
<feature type="transmembrane region" description="Helical" evidence="1">
    <location>
        <begin position="137"/>
        <end position="161"/>
    </location>
</feature>
<dbReference type="EMBL" id="ADLD01000004">
    <property type="protein sequence ID" value="EHB93032.1"/>
    <property type="molecule type" value="Genomic_DNA"/>
</dbReference>
<dbReference type="PATRIC" id="fig|742725.3.peg.335"/>
<accession>G5H5T8</accession>
<keyword evidence="3" id="KW-1185">Reference proteome</keyword>
<comment type="caution">
    <text evidence="2">The sequence shown here is derived from an EMBL/GenBank/DDBJ whole genome shotgun (WGS) entry which is preliminary data.</text>
</comment>
<dbReference type="GeneID" id="92816720"/>
<evidence type="ECO:0000256" key="1">
    <source>
        <dbReference type="SAM" id="Phobius"/>
    </source>
</evidence>
<protein>
    <submittedName>
        <fullName evidence="2">Uncharacterized protein</fullName>
    </submittedName>
</protein>
<organism evidence="2 3">
    <name type="scientific">Alistipes indistinctus YIT 12060</name>
    <dbReference type="NCBI Taxonomy" id="742725"/>
    <lineage>
        <taxon>Bacteria</taxon>
        <taxon>Pseudomonadati</taxon>
        <taxon>Bacteroidota</taxon>
        <taxon>Bacteroidia</taxon>
        <taxon>Bacteroidales</taxon>
        <taxon>Rikenellaceae</taxon>
        <taxon>Alistipes</taxon>
    </lineage>
</organism>
<dbReference type="Proteomes" id="UP000006008">
    <property type="component" value="Unassembled WGS sequence"/>
</dbReference>
<feature type="transmembrane region" description="Helical" evidence="1">
    <location>
        <begin position="193"/>
        <end position="216"/>
    </location>
</feature>
<feature type="transmembrane region" description="Helical" evidence="1">
    <location>
        <begin position="98"/>
        <end position="117"/>
    </location>
</feature>
<keyword evidence="1" id="KW-1133">Transmembrane helix</keyword>
<name>G5H5T8_9BACT</name>
<keyword evidence="1" id="KW-0472">Membrane</keyword>
<feature type="transmembrane region" description="Helical" evidence="1">
    <location>
        <begin position="25"/>
        <end position="48"/>
    </location>
</feature>
<feature type="transmembrane region" description="Helical" evidence="1">
    <location>
        <begin position="54"/>
        <end position="78"/>
    </location>
</feature>
<reference evidence="2 3" key="1">
    <citation type="submission" date="2011-08" db="EMBL/GenBank/DDBJ databases">
        <title>The Genome Sequence of Alistipes indistinctus YIT 12060.</title>
        <authorList>
            <consortium name="The Broad Institute Genome Sequencing Platform"/>
            <person name="Earl A."/>
            <person name="Ward D."/>
            <person name="Feldgarden M."/>
            <person name="Gevers D."/>
            <person name="Morotomi M."/>
            <person name="Young S.K."/>
            <person name="Zeng Q."/>
            <person name="Gargeya S."/>
            <person name="Fitzgerald M."/>
            <person name="Haas B."/>
            <person name="Abouelleil A."/>
            <person name="Alvarado L."/>
            <person name="Arachchi H.M."/>
            <person name="Berlin A."/>
            <person name="Brown A."/>
            <person name="Chapman S.B."/>
            <person name="Chen Z."/>
            <person name="Dunbar C."/>
            <person name="Freedman E."/>
            <person name="Gearin G."/>
            <person name="Gellesch M."/>
            <person name="Goldberg J."/>
            <person name="Griggs A."/>
            <person name="Gujja S."/>
            <person name="Heiman D."/>
            <person name="Howarth C."/>
            <person name="Larson L."/>
            <person name="Lui A."/>
            <person name="MacDonald P.J.P."/>
            <person name="Montmayeur A."/>
            <person name="Murphy C."/>
            <person name="Neiman D."/>
            <person name="Pearson M."/>
            <person name="Priest M."/>
            <person name="Roberts A."/>
            <person name="Saif S."/>
            <person name="Shea T."/>
            <person name="Shenoy N."/>
            <person name="Sisk P."/>
            <person name="Stolte C."/>
            <person name="Sykes S."/>
            <person name="Wortman J."/>
            <person name="Nusbaum C."/>
            <person name="Birren B."/>
        </authorList>
    </citation>
    <scope>NUCLEOTIDE SEQUENCE [LARGE SCALE GENOMIC DNA]</scope>
    <source>
        <strain evidence="2 3">YIT 12060</strain>
    </source>
</reference>
<keyword evidence="1" id="KW-0812">Transmembrane</keyword>
<evidence type="ECO:0000313" key="3">
    <source>
        <dbReference type="Proteomes" id="UP000006008"/>
    </source>
</evidence>